<proteinExistence type="predicted"/>
<dbReference type="InterPro" id="IPR012577">
    <property type="entry name" value="NIPSNAP"/>
</dbReference>
<dbReference type="InterPro" id="IPR011008">
    <property type="entry name" value="Dimeric_a/b-barrel"/>
</dbReference>
<reference evidence="2 3" key="1">
    <citation type="journal article" name="Front. Microbiol.">
        <title>Sugar Metabolism of the First Thermophilic Planctomycete Thermogutta terrifontis: Comparative Genomic and Transcriptomic Approaches.</title>
        <authorList>
            <person name="Elcheninov A.G."/>
            <person name="Menzel P."/>
            <person name="Gudbergsdottir S.R."/>
            <person name="Slesarev A.I."/>
            <person name="Kadnikov V.V."/>
            <person name="Krogh A."/>
            <person name="Bonch-Osmolovskaya E.A."/>
            <person name="Peng X."/>
            <person name="Kublanov I.V."/>
        </authorList>
    </citation>
    <scope>NUCLEOTIDE SEQUENCE [LARGE SCALE GENOMIC DNA]</scope>
    <source>
        <strain evidence="2 3">R1</strain>
    </source>
</reference>
<evidence type="ECO:0000259" key="1">
    <source>
        <dbReference type="Pfam" id="PF07978"/>
    </source>
</evidence>
<dbReference type="RefSeq" id="WP_095415697.1">
    <property type="nucleotide sequence ID" value="NZ_CP018477.1"/>
</dbReference>
<accession>A0A286RID7</accession>
<feature type="domain" description="NIPSNAP" evidence="1">
    <location>
        <begin position="39"/>
        <end position="118"/>
    </location>
</feature>
<dbReference type="Proteomes" id="UP000215086">
    <property type="component" value="Chromosome"/>
</dbReference>
<dbReference type="SUPFAM" id="SSF54909">
    <property type="entry name" value="Dimeric alpha+beta barrel"/>
    <property type="match status" value="2"/>
</dbReference>
<feature type="domain" description="NIPSNAP" evidence="1">
    <location>
        <begin position="158"/>
        <end position="261"/>
    </location>
</feature>
<dbReference type="Gene3D" id="3.30.70.100">
    <property type="match status" value="2"/>
</dbReference>
<dbReference type="EMBL" id="CP018477">
    <property type="protein sequence ID" value="ASV75715.1"/>
    <property type="molecule type" value="Genomic_DNA"/>
</dbReference>
<evidence type="ECO:0000313" key="3">
    <source>
        <dbReference type="Proteomes" id="UP000215086"/>
    </source>
</evidence>
<evidence type="ECO:0000313" key="2">
    <source>
        <dbReference type="EMBL" id="ASV75715.1"/>
    </source>
</evidence>
<dbReference type="AlphaFoldDB" id="A0A286RID7"/>
<name>A0A286RID7_9BACT</name>
<dbReference type="OrthoDB" id="9809695at2"/>
<keyword evidence="3" id="KW-1185">Reference proteome</keyword>
<protein>
    <recommendedName>
        <fullName evidence="1">NIPSNAP domain-containing protein</fullName>
    </recommendedName>
</protein>
<dbReference type="KEGG" id="ttf:THTE_3113"/>
<sequence>MQRREFLASSVIGSVGTVMAISELTQAVEGSGKSKQLLELRRYQIATPEKRDRLEKFLAEVAIPVWNNLGIRPVGVFRYLEGEDPSLFVLLPHNTCETVIREMAALLSDPRAQAAGKEVLEDSFDDPTYQRVESSLLLAFDGVPQVEVPSTADSRIFQLRIYESHNLTKHVKKVEMFNTGGELAIFRRLKMNPVFFGQALIGTKLPNLTYMLGFDTIEAQKQAWAAFLKDPEWLQLRDKPEYAQTVSNITNILLRPSPVSQI</sequence>
<gene>
    <name evidence="2" type="ORF">THTE_3113</name>
</gene>
<organism evidence="2 3">
    <name type="scientific">Thermogutta terrifontis</name>
    <dbReference type="NCBI Taxonomy" id="1331910"/>
    <lineage>
        <taxon>Bacteria</taxon>
        <taxon>Pseudomonadati</taxon>
        <taxon>Planctomycetota</taxon>
        <taxon>Planctomycetia</taxon>
        <taxon>Pirellulales</taxon>
        <taxon>Thermoguttaceae</taxon>
        <taxon>Thermogutta</taxon>
    </lineage>
</organism>
<dbReference type="Pfam" id="PF07978">
    <property type="entry name" value="NIPSNAP"/>
    <property type="match status" value="2"/>
</dbReference>